<dbReference type="OrthoDB" id="414243at2759"/>
<evidence type="ECO:0000313" key="7">
    <source>
        <dbReference type="Proteomes" id="UP000094527"/>
    </source>
</evidence>
<evidence type="ECO:0000256" key="2">
    <source>
        <dbReference type="ARBA" id="ARBA00022679"/>
    </source>
</evidence>
<name>A0A1D2M743_ORCCI</name>
<dbReference type="OMA" id="MQLWIAD"/>
<keyword evidence="7" id="KW-1185">Reference proteome</keyword>
<dbReference type="CDD" id="cd03039">
    <property type="entry name" value="GST_N_Sigma_like"/>
    <property type="match status" value="1"/>
</dbReference>
<proteinExistence type="inferred from homology"/>
<dbReference type="InterPro" id="IPR050213">
    <property type="entry name" value="GST_superfamily"/>
</dbReference>
<reference evidence="6 7" key="1">
    <citation type="journal article" date="2016" name="Genome Biol. Evol.">
        <title>Gene Family Evolution Reflects Adaptation to Soil Environmental Stressors in the Genome of the Collembolan Orchesella cincta.</title>
        <authorList>
            <person name="Faddeeva-Vakhrusheva A."/>
            <person name="Derks M.F."/>
            <person name="Anvar S.Y."/>
            <person name="Agamennone V."/>
            <person name="Suring W."/>
            <person name="Smit S."/>
            <person name="van Straalen N.M."/>
            <person name="Roelofs D."/>
        </authorList>
    </citation>
    <scope>NUCLEOTIDE SEQUENCE [LARGE SCALE GENOMIC DNA]</scope>
    <source>
        <tissue evidence="6">Mixed pool</tissue>
    </source>
</reference>
<dbReference type="InterPro" id="IPR036249">
    <property type="entry name" value="Thioredoxin-like_sf"/>
</dbReference>
<evidence type="ECO:0000313" key="6">
    <source>
        <dbReference type="EMBL" id="ODM88751.1"/>
    </source>
</evidence>
<gene>
    <name evidence="6" type="ORF">Ocin01_17931</name>
</gene>
<protein>
    <recommendedName>
        <fullName evidence="1">glutathione transferase</fullName>
        <ecNumber evidence="1">2.5.1.18</ecNumber>
    </recommendedName>
</protein>
<dbReference type="PANTHER" id="PTHR11571">
    <property type="entry name" value="GLUTATHIONE S-TRANSFERASE"/>
    <property type="match status" value="1"/>
</dbReference>
<dbReference type="InterPro" id="IPR040079">
    <property type="entry name" value="Glutathione_S-Trfase"/>
</dbReference>
<dbReference type="Proteomes" id="UP000094527">
    <property type="component" value="Unassembled WGS sequence"/>
</dbReference>
<keyword evidence="2 6" id="KW-0808">Transferase</keyword>
<dbReference type="PANTHER" id="PTHR11571:SF224">
    <property type="entry name" value="HEMATOPOIETIC PROSTAGLANDIN D SYNTHASE"/>
    <property type="match status" value="1"/>
</dbReference>
<evidence type="ECO:0000256" key="3">
    <source>
        <dbReference type="ARBA" id="ARBA00038317"/>
    </source>
</evidence>
<dbReference type="SFLD" id="SFLDS00019">
    <property type="entry name" value="Glutathione_Transferase_(cytos"/>
    <property type="match status" value="1"/>
</dbReference>
<dbReference type="EMBL" id="LJIJ01003246">
    <property type="protein sequence ID" value="ODM88751.1"/>
    <property type="molecule type" value="Genomic_DNA"/>
</dbReference>
<evidence type="ECO:0000256" key="4">
    <source>
        <dbReference type="ARBA" id="ARBA00047960"/>
    </source>
</evidence>
<dbReference type="EC" id="2.5.1.18" evidence="1"/>
<comment type="similarity">
    <text evidence="3">Belongs to the GST superfamily. Sigma family.</text>
</comment>
<dbReference type="GO" id="GO:0004364">
    <property type="term" value="F:glutathione transferase activity"/>
    <property type="evidence" value="ECO:0007669"/>
    <property type="project" value="UniProtKB-EC"/>
</dbReference>
<dbReference type="SUPFAM" id="SSF52833">
    <property type="entry name" value="Thioredoxin-like"/>
    <property type="match status" value="1"/>
</dbReference>
<evidence type="ECO:0000256" key="1">
    <source>
        <dbReference type="ARBA" id="ARBA00012452"/>
    </source>
</evidence>
<evidence type="ECO:0000259" key="5">
    <source>
        <dbReference type="PROSITE" id="PS50404"/>
    </source>
</evidence>
<dbReference type="AlphaFoldDB" id="A0A1D2M743"/>
<comment type="catalytic activity">
    <reaction evidence="4">
        <text>RX + glutathione = an S-substituted glutathione + a halide anion + H(+)</text>
        <dbReference type="Rhea" id="RHEA:16437"/>
        <dbReference type="ChEBI" id="CHEBI:15378"/>
        <dbReference type="ChEBI" id="CHEBI:16042"/>
        <dbReference type="ChEBI" id="CHEBI:17792"/>
        <dbReference type="ChEBI" id="CHEBI:57925"/>
        <dbReference type="ChEBI" id="CHEBI:90779"/>
        <dbReference type="EC" id="2.5.1.18"/>
    </reaction>
</comment>
<accession>A0A1D2M743</accession>
<feature type="domain" description="GST N-terminal" evidence="5">
    <location>
        <begin position="4"/>
        <end position="81"/>
    </location>
</feature>
<organism evidence="6 7">
    <name type="scientific">Orchesella cincta</name>
    <name type="common">Springtail</name>
    <name type="synonym">Podura cincta</name>
    <dbReference type="NCBI Taxonomy" id="48709"/>
    <lineage>
        <taxon>Eukaryota</taxon>
        <taxon>Metazoa</taxon>
        <taxon>Ecdysozoa</taxon>
        <taxon>Arthropoda</taxon>
        <taxon>Hexapoda</taxon>
        <taxon>Collembola</taxon>
        <taxon>Entomobryomorpha</taxon>
        <taxon>Entomobryoidea</taxon>
        <taxon>Orchesellidae</taxon>
        <taxon>Orchesellinae</taxon>
        <taxon>Orchesella</taxon>
    </lineage>
</organism>
<dbReference type="Pfam" id="PF02798">
    <property type="entry name" value="GST_N"/>
    <property type="match status" value="1"/>
</dbReference>
<dbReference type="Gene3D" id="1.20.1050.130">
    <property type="match status" value="1"/>
</dbReference>
<dbReference type="STRING" id="48709.A0A1D2M743"/>
<dbReference type="InterPro" id="IPR004045">
    <property type="entry name" value="Glutathione_S-Trfase_N"/>
</dbReference>
<sequence length="166" mass="18829">MGEDKYKLIYFNVMARAEPIRLIFAAAGVQYEDYRLEGDIGTLRKQNYPWGKLPVLEINGEVLAESTAICRYLASKFSLVGSTDLEAAKCDEYVMQLWIADPLEIVLLESDAAKKEELKNILLNVQVPFYYSKFEKIVSKPAKVITYLEPITLGGLAYCSHSKLHR</sequence>
<comment type="caution">
    <text evidence="6">The sequence shown here is derived from an EMBL/GenBank/DDBJ whole genome shotgun (WGS) entry which is preliminary data.</text>
</comment>
<dbReference type="GO" id="GO:0006749">
    <property type="term" value="P:glutathione metabolic process"/>
    <property type="evidence" value="ECO:0007669"/>
    <property type="project" value="TreeGrafter"/>
</dbReference>
<dbReference type="PROSITE" id="PS50404">
    <property type="entry name" value="GST_NTER"/>
    <property type="match status" value="1"/>
</dbReference>